<proteinExistence type="predicted"/>
<evidence type="ECO:0000313" key="2">
    <source>
        <dbReference type="Proteomes" id="UP000286268"/>
    </source>
</evidence>
<accession>A0A3R5QUM0</accession>
<dbReference type="AlphaFoldDB" id="A0A3R5QUM0"/>
<organism evidence="1 2">
    <name type="scientific">Clostridium manihotivorum</name>
    <dbReference type="NCBI Taxonomy" id="2320868"/>
    <lineage>
        <taxon>Bacteria</taxon>
        <taxon>Bacillati</taxon>
        <taxon>Bacillota</taxon>
        <taxon>Clostridia</taxon>
        <taxon>Eubacteriales</taxon>
        <taxon>Clostridiaceae</taxon>
        <taxon>Clostridium</taxon>
    </lineage>
</organism>
<dbReference type="OrthoDB" id="9764953at2"/>
<gene>
    <name evidence="1" type="ORF">C1I91_15165</name>
</gene>
<name>A0A3R5QUM0_9CLOT</name>
<evidence type="ECO:0000313" key="1">
    <source>
        <dbReference type="EMBL" id="QAA32874.1"/>
    </source>
</evidence>
<sequence>MAIQKPCILRCGILYIQLAELCQIVMEKQVSFADDVMCITDHYAVLGKYTARMLENFLAV</sequence>
<dbReference type="RefSeq" id="WP_128213608.1">
    <property type="nucleotide sequence ID" value="NZ_CP025746.1"/>
</dbReference>
<keyword evidence="2" id="KW-1185">Reference proteome</keyword>
<dbReference type="Proteomes" id="UP000286268">
    <property type="component" value="Chromosome"/>
</dbReference>
<protein>
    <submittedName>
        <fullName evidence="1">Uncharacterized protein</fullName>
    </submittedName>
</protein>
<dbReference type="EMBL" id="CP025746">
    <property type="protein sequence ID" value="QAA32874.1"/>
    <property type="molecule type" value="Genomic_DNA"/>
</dbReference>
<reference evidence="1 2" key="1">
    <citation type="submission" date="2018-01" db="EMBL/GenBank/DDBJ databases">
        <title>Genome Sequencing and Assembly of Anaerobacter polyendosporus strain CT4.</title>
        <authorList>
            <person name="Tachaapaikoon C."/>
            <person name="Sutheeworapong S."/>
            <person name="Jenjaroenpun P."/>
            <person name="Wongsurawat T."/>
            <person name="Nookeaw I."/>
            <person name="Cheawchanlertfa P."/>
            <person name="Kosugi A."/>
            <person name="Cheevadhanarak S."/>
            <person name="Ratanakhanokchai K."/>
        </authorList>
    </citation>
    <scope>NUCLEOTIDE SEQUENCE [LARGE SCALE GENOMIC DNA]</scope>
    <source>
        <strain evidence="1 2">CT4</strain>
    </source>
</reference>
<dbReference type="KEGG" id="cmah:C1I91_15165"/>